<reference evidence="2 3" key="1">
    <citation type="submission" date="2023-02" db="EMBL/GenBank/DDBJ databases">
        <title>LHISI_Scaffold_Assembly.</title>
        <authorList>
            <person name="Stuart O.P."/>
            <person name="Cleave R."/>
            <person name="Magrath M.J.L."/>
            <person name="Mikheyev A.S."/>
        </authorList>
    </citation>
    <scope>NUCLEOTIDE SEQUENCE [LARGE SCALE GENOMIC DNA]</scope>
    <source>
        <strain evidence="2">Daus_M_001</strain>
        <tissue evidence="2">Leg muscle</tissue>
    </source>
</reference>
<keyword evidence="1" id="KW-0472">Membrane</keyword>
<keyword evidence="1" id="KW-0812">Transmembrane</keyword>
<accession>A0ABQ9I0U9</accession>
<organism evidence="2 3">
    <name type="scientific">Dryococelus australis</name>
    <dbReference type="NCBI Taxonomy" id="614101"/>
    <lineage>
        <taxon>Eukaryota</taxon>
        <taxon>Metazoa</taxon>
        <taxon>Ecdysozoa</taxon>
        <taxon>Arthropoda</taxon>
        <taxon>Hexapoda</taxon>
        <taxon>Insecta</taxon>
        <taxon>Pterygota</taxon>
        <taxon>Neoptera</taxon>
        <taxon>Polyneoptera</taxon>
        <taxon>Phasmatodea</taxon>
        <taxon>Verophasmatodea</taxon>
        <taxon>Anareolatae</taxon>
        <taxon>Phasmatidae</taxon>
        <taxon>Eurycanthinae</taxon>
        <taxon>Dryococelus</taxon>
    </lineage>
</organism>
<gene>
    <name evidence="2" type="ORF">PR048_009758</name>
</gene>
<comment type="caution">
    <text evidence="2">The sequence shown here is derived from an EMBL/GenBank/DDBJ whole genome shotgun (WGS) entry which is preliminary data.</text>
</comment>
<sequence length="95" mass="10451">MLCGIIESHRSNSRRVVMVRAVIAGQLTASAALIVLVAAKCKIGTNRTKTVRTREEHGACSNLLKGIQIEDAQQYRNFIRMTAEDLEVLLLKIGS</sequence>
<evidence type="ECO:0000313" key="2">
    <source>
        <dbReference type="EMBL" id="KAJ8890250.1"/>
    </source>
</evidence>
<dbReference type="Proteomes" id="UP001159363">
    <property type="component" value="Chromosome 3"/>
</dbReference>
<protein>
    <submittedName>
        <fullName evidence="2">Uncharacterized protein</fullName>
    </submittedName>
</protein>
<name>A0ABQ9I0U9_9NEOP</name>
<evidence type="ECO:0000313" key="3">
    <source>
        <dbReference type="Proteomes" id="UP001159363"/>
    </source>
</evidence>
<proteinExistence type="predicted"/>
<dbReference type="EMBL" id="JARBHB010000003">
    <property type="protein sequence ID" value="KAJ8890250.1"/>
    <property type="molecule type" value="Genomic_DNA"/>
</dbReference>
<keyword evidence="1" id="KW-1133">Transmembrane helix</keyword>
<evidence type="ECO:0000256" key="1">
    <source>
        <dbReference type="SAM" id="Phobius"/>
    </source>
</evidence>
<keyword evidence="3" id="KW-1185">Reference proteome</keyword>
<feature type="transmembrane region" description="Helical" evidence="1">
    <location>
        <begin position="17"/>
        <end position="39"/>
    </location>
</feature>